<reference evidence="2" key="1">
    <citation type="submission" date="2024-05" db="EMBL/GenBank/DDBJ databases">
        <title>Complete genomes of an iridovirus, and two densoviruses identified in lab reared social spiders in California, USA.</title>
        <authorList>
            <person name="Millerwise S."/>
            <person name="Lund M.C."/>
            <person name="Schmidlin K."/>
            <person name="Kraberger S."/>
            <person name="Harrison J."/>
            <person name="Cease A."/>
            <person name="Pinter-Wollman N."/>
            <person name="Varsani A."/>
        </authorList>
    </citation>
    <scope>NUCLEOTIDE SEQUENCE</scope>
    <source>
        <strain evidence="2">SocP20</strain>
    </source>
</reference>
<name>A0AAU7YCK4_9VIRU</name>
<proteinExistence type="predicted"/>
<evidence type="ECO:0000256" key="1">
    <source>
        <dbReference type="SAM" id="Coils"/>
    </source>
</evidence>
<dbReference type="EMBL" id="PP847201">
    <property type="protein sequence ID" value="XBY85860.1"/>
    <property type="molecule type" value="Genomic_DNA"/>
</dbReference>
<keyword evidence="1" id="KW-0175">Coiled coil</keyword>
<organism evidence="2">
    <name type="scientific">Iridovirus sp</name>
    <dbReference type="NCBI Taxonomy" id="135728"/>
    <lineage>
        <taxon>Viruses</taxon>
        <taxon>Varidnaviria</taxon>
        <taxon>Bamfordvirae</taxon>
        <taxon>Nucleocytoviricota</taxon>
        <taxon>Megaviricetes</taxon>
        <taxon>Pimascovirales</taxon>
        <taxon>Pimascovirales incertae sedis</taxon>
        <taxon>Iridoviridae</taxon>
        <taxon>Betairidovirinae</taxon>
        <taxon>Iridovirus</taxon>
    </lineage>
</organism>
<protein>
    <submittedName>
        <fullName evidence="2">IIV31 128L-like protein</fullName>
    </submittedName>
</protein>
<feature type="coiled-coil region" evidence="1">
    <location>
        <begin position="178"/>
        <end position="205"/>
    </location>
</feature>
<sequence length="753" mass="86881">MKIIAIDNSGSTSGVEIYWNYVQKLINNSESATKYLFWNSEAKEVSKEIMLEHIQQRKGKNLTYPHVIIPFCENSCPSNLIDLDIVTDGQVSQSDVTDLDNKLTGHKFKSTTIHIIGNSLNLSVAAPFIRASFKYEIITKNKEDQKIISGTPLDLSIYNNNPEKFLKDSETILNKITLENLGRNNVNARNELIKIKTQLVNYIRESKTYQYNELLQELNKALKNGLEKQAHIIASKIVQKDNCSEKDIESIIQKMITRCDGFGQFQFSSQSNRLERADNIDDLELLTTPPVTETISNFECPIYLDKDTPVLLVKKGEGVLQGLPKKYQDAIIDNPLLLLNNPKLVQLIIDRIDNVVGIEAAKVLIESCAPSPYYRQSLSCFISPVIDKSHNKSLKYALANIFFNDNSTNKLVGVPELWLSVVYFAIENITYLQNQGFITILKNTLLNKFRNTLVPMSLSGLFSIKPTVKCSLDVAIWYCACSSPLIFKNGVENRLQNMITAHHLRLLDMFNYPYEKEWIVNRINIYKIFSQMMRMCIKDKYLFEKTLYSRTFQQSIKLTDNTIILIDGPLIENKEIENKEIDDWDKVSKETLYFLGSLVDTQKTFSSITIPNEIPYISLPDPLIMYNPPANGRIKICSKTCRPYTYDTVTKEHWKICSERLYGPLSKQLSCYNYFIRYVNEKDSYPTQNEFIKWMSEKQYNRGIKTMPINIIQDVKELFEDYNNIMVTITPKEFKNITEKSRCKENRIKMENN</sequence>
<evidence type="ECO:0000313" key="2">
    <source>
        <dbReference type="EMBL" id="XBY85860.1"/>
    </source>
</evidence>
<accession>A0AAU7YCK4</accession>